<protein>
    <submittedName>
        <fullName evidence="1">Uncharacterized protein</fullName>
    </submittedName>
</protein>
<gene>
    <name evidence="1" type="ORF">BWK62_08685</name>
</gene>
<accession>A0A246GAB1</accession>
<reference evidence="1 2" key="1">
    <citation type="journal article" date="2017" name="Infect. Genet. Evol.">
        <title>Comparative genome analysis of fish pathogen Flavobacterium columnare reveals extensive sequence diversity within the species.</title>
        <authorList>
            <person name="Kayansamruaj P."/>
            <person name="Dong H.T."/>
            <person name="Hirono I."/>
            <person name="Kondo H."/>
            <person name="Senapin S."/>
            <person name="Rodkhum C."/>
        </authorList>
    </citation>
    <scope>NUCLEOTIDE SEQUENCE [LARGE SCALE GENOMIC DNA]</scope>
    <source>
        <strain evidence="1 2">1214</strain>
    </source>
</reference>
<sequence>MSERAFEAALAYEKNCRAKYDRFNQQSLPIPKGEQMSDYARAFGVTVKEMKDYEFQVEKILGKDI</sequence>
<organism evidence="1 2">
    <name type="scientific">Flavobacterium columnare</name>
    <dbReference type="NCBI Taxonomy" id="996"/>
    <lineage>
        <taxon>Bacteria</taxon>
        <taxon>Pseudomonadati</taxon>
        <taxon>Bacteroidota</taxon>
        <taxon>Flavobacteriia</taxon>
        <taxon>Flavobacteriales</taxon>
        <taxon>Flavobacteriaceae</taxon>
        <taxon>Flavobacterium</taxon>
    </lineage>
</organism>
<name>A0A246GAB1_9FLAO</name>
<dbReference type="AlphaFoldDB" id="A0A246GAB1"/>
<proteinExistence type="predicted"/>
<comment type="caution">
    <text evidence="1">The sequence shown here is derived from an EMBL/GenBank/DDBJ whole genome shotgun (WGS) entry which is preliminary data.</text>
</comment>
<dbReference type="EMBL" id="MTCY01000022">
    <property type="protein sequence ID" value="OWP76854.1"/>
    <property type="molecule type" value="Genomic_DNA"/>
</dbReference>
<evidence type="ECO:0000313" key="1">
    <source>
        <dbReference type="EMBL" id="OWP76854.1"/>
    </source>
</evidence>
<evidence type="ECO:0000313" key="2">
    <source>
        <dbReference type="Proteomes" id="UP000198034"/>
    </source>
</evidence>
<dbReference type="Proteomes" id="UP000198034">
    <property type="component" value="Unassembled WGS sequence"/>
</dbReference>